<dbReference type="Pfam" id="PF13185">
    <property type="entry name" value="GAF_2"/>
    <property type="match status" value="1"/>
</dbReference>
<dbReference type="SUPFAM" id="SSF55781">
    <property type="entry name" value="GAF domain-like"/>
    <property type="match status" value="1"/>
</dbReference>
<protein>
    <submittedName>
        <fullName evidence="5">GAF and ANTAR domain-containing protein</fullName>
    </submittedName>
</protein>
<keyword evidence="2" id="KW-0804">Transcription</keyword>
<dbReference type="InterPro" id="IPR012074">
    <property type="entry name" value="GAF_ANTAR"/>
</dbReference>
<dbReference type="InterPro" id="IPR029016">
    <property type="entry name" value="GAF-like_dom_sf"/>
</dbReference>
<keyword evidence="1" id="KW-0805">Transcription regulation</keyword>
<feature type="domain" description="ANTAR" evidence="4">
    <location>
        <begin position="164"/>
        <end position="225"/>
    </location>
</feature>
<feature type="compositionally biased region" description="Basic and acidic residues" evidence="3">
    <location>
        <begin position="256"/>
        <end position="267"/>
    </location>
</feature>
<reference evidence="6" key="1">
    <citation type="journal article" date="2019" name="Int. J. Syst. Evol. Microbiol.">
        <title>The Global Catalogue of Microorganisms (GCM) 10K type strain sequencing project: providing services to taxonomists for standard genome sequencing and annotation.</title>
        <authorList>
            <consortium name="The Broad Institute Genomics Platform"/>
            <consortium name="The Broad Institute Genome Sequencing Center for Infectious Disease"/>
            <person name="Wu L."/>
            <person name="Ma J."/>
        </authorList>
    </citation>
    <scope>NUCLEOTIDE SEQUENCE [LARGE SCALE GENOMIC DNA]</scope>
    <source>
        <strain evidence="6">CCUG 50347</strain>
    </source>
</reference>
<dbReference type="Pfam" id="PF03861">
    <property type="entry name" value="ANTAR"/>
    <property type="match status" value="1"/>
</dbReference>
<keyword evidence="6" id="KW-1185">Reference proteome</keyword>
<comment type="caution">
    <text evidence="5">The sequence shown here is derived from an EMBL/GenBank/DDBJ whole genome shotgun (WGS) entry which is preliminary data.</text>
</comment>
<dbReference type="InterPro" id="IPR036388">
    <property type="entry name" value="WH-like_DNA-bd_sf"/>
</dbReference>
<feature type="region of interest" description="Disordered" evidence="3">
    <location>
        <begin position="233"/>
        <end position="267"/>
    </location>
</feature>
<accession>A0ABV9RMT7</accession>
<dbReference type="RefSeq" id="WP_274187790.1">
    <property type="nucleotide sequence ID" value="NZ_BAABHN010000040.1"/>
</dbReference>
<dbReference type="Gene3D" id="3.30.450.40">
    <property type="match status" value="1"/>
</dbReference>
<dbReference type="PIRSF" id="PIRSF036625">
    <property type="entry name" value="GAF_ANTAR"/>
    <property type="match status" value="1"/>
</dbReference>
<evidence type="ECO:0000256" key="3">
    <source>
        <dbReference type="SAM" id="MobiDB-lite"/>
    </source>
</evidence>
<dbReference type="Proteomes" id="UP001595909">
    <property type="component" value="Unassembled WGS sequence"/>
</dbReference>
<evidence type="ECO:0000256" key="1">
    <source>
        <dbReference type="ARBA" id="ARBA00023015"/>
    </source>
</evidence>
<dbReference type="InterPro" id="IPR003018">
    <property type="entry name" value="GAF"/>
</dbReference>
<evidence type="ECO:0000256" key="2">
    <source>
        <dbReference type="ARBA" id="ARBA00023163"/>
    </source>
</evidence>
<evidence type="ECO:0000313" key="6">
    <source>
        <dbReference type="Proteomes" id="UP001595909"/>
    </source>
</evidence>
<dbReference type="PROSITE" id="PS50921">
    <property type="entry name" value="ANTAR"/>
    <property type="match status" value="1"/>
</dbReference>
<sequence length="267" mass="27796">MDQARLSQALADAVAAGGAESALAVCRACVEWLPMTGASITMMTVAEVQEPVCATDAVSARIDELQFGLGDGPCVESFRTGRAVLVPDIADPAETRWPVFASAAAATGARGMFVFPLQVGGARIGVLDCYRDVPGPLTDEDVTGALRTADAAVWSLLDHGRTGSDGEPEPAGAVDGSALTRAEVHQATGMIMAQARLGAPDALARLRAHSFRVGRTITEVADDVVARRLRLSPDGVWSTTGGGNPTDRATPSDDPVDPRSRDDEEKS</sequence>
<dbReference type="InterPro" id="IPR005561">
    <property type="entry name" value="ANTAR"/>
</dbReference>
<dbReference type="EMBL" id="JBHSIM010000040">
    <property type="protein sequence ID" value="MFC4834598.1"/>
    <property type="molecule type" value="Genomic_DNA"/>
</dbReference>
<name>A0ABV9RMT7_9PSEU</name>
<dbReference type="Gene3D" id="1.10.10.10">
    <property type="entry name" value="Winged helix-like DNA-binding domain superfamily/Winged helix DNA-binding domain"/>
    <property type="match status" value="1"/>
</dbReference>
<organism evidence="5 6">
    <name type="scientific">Actinomycetospora chibensis</name>
    <dbReference type="NCBI Taxonomy" id="663606"/>
    <lineage>
        <taxon>Bacteria</taxon>
        <taxon>Bacillati</taxon>
        <taxon>Actinomycetota</taxon>
        <taxon>Actinomycetes</taxon>
        <taxon>Pseudonocardiales</taxon>
        <taxon>Pseudonocardiaceae</taxon>
        <taxon>Actinomycetospora</taxon>
    </lineage>
</organism>
<evidence type="ECO:0000313" key="5">
    <source>
        <dbReference type="EMBL" id="MFC4834598.1"/>
    </source>
</evidence>
<proteinExistence type="predicted"/>
<evidence type="ECO:0000259" key="4">
    <source>
        <dbReference type="PROSITE" id="PS50921"/>
    </source>
</evidence>
<gene>
    <name evidence="5" type="ORF">ACFPEL_19455</name>
</gene>
<dbReference type="SMART" id="SM01012">
    <property type="entry name" value="ANTAR"/>
    <property type="match status" value="1"/>
</dbReference>